<feature type="compositionally biased region" description="Gly residues" evidence="1">
    <location>
        <begin position="63"/>
        <end position="77"/>
    </location>
</feature>
<gene>
    <name evidence="2" type="ORF">FRUB_05642</name>
</gene>
<dbReference type="RefSeq" id="WP_088256615.1">
    <property type="nucleotide sequence ID" value="NZ_NIDE01000009.1"/>
</dbReference>
<evidence type="ECO:0000313" key="3">
    <source>
        <dbReference type="Proteomes" id="UP000214646"/>
    </source>
</evidence>
<dbReference type="OrthoDB" id="286727at2"/>
<dbReference type="Proteomes" id="UP000214646">
    <property type="component" value="Unassembled WGS sequence"/>
</dbReference>
<name>A0A225DE59_9BACT</name>
<reference evidence="3" key="1">
    <citation type="submission" date="2017-06" db="EMBL/GenBank/DDBJ databases">
        <title>Genome analysis of Fimbriiglobus ruber SP5, the first member of the order Planctomycetales with confirmed chitinolytic capability.</title>
        <authorList>
            <person name="Ravin N.V."/>
            <person name="Rakitin A.L."/>
            <person name="Ivanova A.A."/>
            <person name="Beletsky A.V."/>
            <person name="Kulichevskaya I.S."/>
            <person name="Mardanov A.V."/>
            <person name="Dedysh S.N."/>
        </authorList>
    </citation>
    <scope>NUCLEOTIDE SEQUENCE [LARGE SCALE GENOMIC DNA]</scope>
    <source>
        <strain evidence="3">SP5</strain>
    </source>
</reference>
<evidence type="ECO:0000256" key="1">
    <source>
        <dbReference type="SAM" id="MobiDB-lite"/>
    </source>
</evidence>
<evidence type="ECO:0000313" key="2">
    <source>
        <dbReference type="EMBL" id="OWK39752.1"/>
    </source>
</evidence>
<sequence>MSGKVTYKGVSLKGGNVVFVSTDGGRSVSSSIAEDGSYSGKDIDTGTYKVCVETKSLKPPDGWGRGAMMGGSSGRPGGADKPLDAGTAVPPGYTPSSPGAAVAARNAKRYVMIPDEYGDSTKTTLSIAIQQGAQTYDIDIK</sequence>
<protein>
    <submittedName>
        <fullName evidence="2">Uncharacterized protein</fullName>
    </submittedName>
</protein>
<organism evidence="2 3">
    <name type="scientific">Fimbriiglobus ruber</name>
    <dbReference type="NCBI Taxonomy" id="1908690"/>
    <lineage>
        <taxon>Bacteria</taxon>
        <taxon>Pseudomonadati</taxon>
        <taxon>Planctomycetota</taxon>
        <taxon>Planctomycetia</taxon>
        <taxon>Gemmatales</taxon>
        <taxon>Gemmataceae</taxon>
        <taxon>Fimbriiglobus</taxon>
    </lineage>
</organism>
<keyword evidence="3" id="KW-1185">Reference proteome</keyword>
<feature type="region of interest" description="Disordered" evidence="1">
    <location>
        <begin position="61"/>
        <end position="100"/>
    </location>
</feature>
<accession>A0A225DE59</accession>
<dbReference type="EMBL" id="NIDE01000009">
    <property type="protein sequence ID" value="OWK39752.1"/>
    <property type="molecule type" value="Genomic_DNA"/>
</dbReference>
<dbReference type="AlphaFoldDB" id="A0A225DE59"/>
<comment type="caution">
    <text evidence="2">The sequence shown here is derived from an EMBL/GenBank/DDBJ whole genome shotgun (WGS) entry which is preliminary data.</text>
</comment>
<proteinExistence type="predicted"/>